<dbReference type="KEGG" id="bhc:JFL75_11000"/>
<evidence type="ECO:0000313" key="5">
    <source>
        <dbReference type="Proteomes" id="UP000595917"/>
    </source>
</evidence>
<dbReference type="Proteomes" id="UP000595917">
    <property type="component" value="Chromosome"/>
</dbReference>
<dbReference type="EMBL" id="CP067089">
    <property type="protein sequence ID" value="QQO07486.1"/>
    <property type="molecule type" value="Genomic_DNA"/>
</dbReference>
<dbReference type="CDD" id="cd05300">
    <property type="entry name" value="2-Hacid_dh_1"/>
    <property type="match status" value="1"/>
</dbReference>
<dbReference type="SUPFAM" id="SSF52283">
    <property type="entry name" value="Formate/glycerate dehydrogenase catalytic domain-like"/>
    <property type="match status" value="1"/>
</dbReference>
<keyword evidence="5" id="KW-1185">Reference proteome</keyword>
<accession>A0A7T7XJF7</accession>
<gene>
    <name evidence="4" type="ORF">JFL75_11000</name>
</gene>
<organism evidence="4 5">
    <name type="scientific">Breznakiella homolactica</name>
    <dbReference type="NCBI Taxonomy" id="2798577"/>
    <lineage>
        <taxon>Bacteria</taxon>
        <taxon>Pseudomonadati</taxon>
        <taxon>Spirochaetota</taxon>
        <taxon>Spirochaetia</taxon>
        <taxon>Spirochaetales</taxon>
        <taxon>Breznakiellaceae</taxon>
        <taxon>Breznakiella</taxon>
    </lineage>
</organism>
<keyword evidence="1" id="KW-0560">Oxidoreductase</keyword>
<dbReference type="PROSITE" id="PS00671">
    <property type="entry name" value="D_2_HYDROXYACID_DH_3"/>
    <property type="match status" value="1"/>
</dbReference>
<dbReference type="PANTHER" id="PTHR43333">
    <property type="entry name" value="2-HACID_DH_C DOMAIN-CONTAINING PROTEIN"/>
    <property type="match status" value="1"/>
</dbReference>
<dbReference type="PANTHER" id="PTHR43333:SF1">
    <property type="entry name" value="D-ISOMER SPECIFIC 2-HYDROXYACID DEHYDROGENASE NAD-BINDING DOMAIN-CONTAINING PROTEIN"/>
    <property type="match status" value="1"/>
</dbReference>
<dbReference type="Pfam" id="PF02826">
    <property type="entry name" value="2-Hacid_dh_C"/>
    <property type="match status" value="1"/>
</dbReference>
<evidence type="ECO:0000256" key="2">
    <source>
        <dbReference type="ARBA" id="ARBA00023027"/>
    </source>
</evidence>
<dbReference type="InterPro" id="IPR029753">
    <property type="entry name" value="D-isomer_DH_CS"/>
</dbReference>
<dbReference type="SMART" id="SM00997">
    <property type="entry name" value="AdoHcyase_NAD"/>
    <property type="match status" value="1"/>
</dbReference>
<dbReference type="RefSeq" id="WP_215624791.1">
    <property type="nucleotide sequence ID" value="NZ_CP067089.2"/>
</dbReference>
<evidence type="ECO:0000313" key="4">
    <source>
        <dbReference type="EMBL" id="QQO07486.1"/>
    </source>
</evidence>
<dbReference type="Gene3D" id="3.40.50.720">
    <property type="entry name" value="NAD(P)-binding Rossmann-like Domain"/>
    <property type="match status" value="2"/>
</dbReference>
<dbReference type="AlphaFoldDB" id="A0A7T7XJF7"/>
<dbReference type="GO" id="GO:0051287">
    <property type="term" value="F:NAD binding"/>
    <property type="evidence" value="ECO:0007669"/>
    <property type="project" value="InterPro"/>
</dbReference>
<feature type="domain" description="S-adenosyl-L-homocysteine hydrolase NAD binding" evidence="3">
    <location>
        <begin position="130"/>
        <end position="260"/>
    </location>
</feature>
<name>A0A7T7XJF7_9SPIR</name>
<sequence>MNETKKTNVLVLYTAGFAFTEEQAAALAKDYPQCDFIFTDDTKASDEMIEAAEVMVGFMKPDVVRKARNLKWLHLSSIGVDQHIDKSIYANPDILLTNSAGTYGKPISDHILGMMLALSRNMHIFRDQQRQSLWKKMDSTKDLFESTLCIIGLGDVGMELARKANALGMHVIGVKRTPARGLPCVDEVYTTEKLDEVLPRADFVVLSLATTPETAGLMSRDRLDKMKPDSYLINIGRGSLVDQDALRDSLAEGRIAGAAIDVTTPEPLPPDSPLWALPNLIITPHVSGKSPSTYRRHYEVFRQELGRYLSGEKLKNSIDFDLRY</sequence>
<dbReference type="InterPro" id="IPR006140">
    <property type="entry name" value="D-isomer_DH_NAD-bd"/>
</dbReference>
<evidence type="ECO:0000256" key="1">
    <source>
        <dbReference type="ARBA" id="ARBA00023002"/>
    </source>
</evidence>
<evidence type="ECO:0000259" key="3">
    <source>
        <dbReference type="SMART" id="SM00997"/>
    </source>
</evidence>
<keyword evidence="2" id="KW-0520">NAD</keyword>
<dbReference type="SUPFAM" id="SSF51735">
    <property type="entry name" value="NAD(P)-binding Rossmann-fold domains"/>
    <property type="match status" value="1"/>
</dbReference>
<proteinExistence type="predicted"/>
<dbReference type="InterPro" id="IPR015878">
    <property type="entry name" value="Ado_hCys_hydrolase_NAD-bd"/>
</dbReference>
<dbReference type="GO" id="GO:0016616">
    <property type="term" value="F:oxidoreductase activity, acting on the CH-OH group of donors, NAD or NADP as acceptor"/>
    <property type="evidence" value="ECO:0007669"/>
    <property type="project" value="UniProtKB-ARBA"/>
</dbReference>
<dbReference type="FunFam" id="3.40.50.720:FF:000363">
    <property type="entry name" value="D-isomer specific 2-hydroxyacid dehydrogenase"/>
    <property type="match status" value="1"/>
</dbReference>
<reference evidence="4" key="1">
    <citation type="submission" date="2021-01" db="EMBL/GenBank/DDBJ databases">
        <title>Description of Breznakiella homolactica.</title>
        <authorList>
            <person name="Song Y."/>
            <person name="Brune A."/>
        </authorList>
    </citation>
    <scope>NUCLEOTIDE SEQUENCE</scope>
    <source>
        <strain evidence="4">RmG30</strain>
    </source>
</reference>
<dbReference type="InterPro" id="IPR036291">
    <property type="entry name" value="NAD(P)-bd_dom_sf"/>
</dbReference>
<protein>
    <submittedName>
        <fullName evidence="4">D-2-hydroxyacid dehydrogenase</fullName>
    </submittedName>
</protein>